<dbReference type="Proteomes" id="UP000477651">
    <property type="component" value="Unassembled WGS sequence"/>
</dbReference>
<evidence type="ECO:0000313" key="1">
    <source>
        <dbReference type="EMBL" id="NEN76067.1"/>
    </source>
</evidence>
<dbReference type="EMBL" id="JAAGYR010000012">
    <property type="protein sequence ID" value="NEN76067.1"/>
    <property type="molecule type" value="Genomic_DNA"/>
</dbReference>
<name>A0A6L9Y870_9BURK</name>
<accession>A0A6L9Y870</accession>
<evidence type="ECO:0000313" key="2">
    <source>
        <dbReference type="Proteomes" id="UP000477651"/>
    </source>
</evidence>
<comment type="caution">
    <text evidence="1">The sequence shown here is derived from an EMBL/GenBank/DDBJ whole genome shotgun (WGS) entry which is preliminary data.</text>
</comment>
<keyword evidence="2" id="KW-1185">Reference proteome</keyword>
<dbReference type="RefSeq" id="WP_163764570.1">
    <property type="nucleotide sequence ID" value="NZ_JAAGYR010000012.1"/>
</dbReference>
<sequence>MKREEINLLLRITLELDKIIPTLDKIQSSFDDNDLEKIALSTLLYLSEEKILDEVFPN</sequence>
<gene>
    <name evidence="1" type="ORF">F9B74_06995</name>
</gene>
<organism evidence="1 2">
    <name type="scientific">Pelistega ratti</name>
    <dbReference type="NCBI Taxonomy" id="2652177"/>
    <lineage>
        <taxon>Bacteria</taxon>
        <taxon>Pseudomonadati</taxon>
        <taxon>Pseudomonadota</taxon>
        <taxon>Betaproteobacteria</taxon>
        <taxon>Burkholderiales</taxon>
        <taxon>Alcaligenaceae</taxon>
        <taxon>Pelistega</taxon>
    </lineage>
</organism>
<protein>
    <submittedName>
        <fullName evidence="1">Uncharacterized protein</fullName>
    </submittedName>
</protein>
<reference evidence="1 2" key="1">
    <citation type="submission" date="2020-02" db="EMBL/GenBank/DDBJ databases">
        <title>Pelistega sp. NLN82 were isolated from wild rodents of the Hainan Island.</title>
        <authorList>
            <person name="Niu N."/>
            <person name="Zhou J."/>
        </authorList>
    </citation>
    <scope>NUCLEOTIDE SEQUENCE [LARGE SCALE GENOMIC DNA]</scope>
    <source>
        <strain evidence="1 2">NLN82</strain>
    </source>
</reference>
<dbReference type="AlphaFoldDB" id="A0A6L9Y870"/>
<proteinExistence type="predicted"/>